<dbReference type="EMBL" id="LXQA010456409">
    <property type="protein sequence ID" value="MCI53013.1"/>
    <property type="molecule type" value="Genomic_DNA"/>
</dbReference>
<keyword evidence="3" id="KW-1185">Reference proteome</keyword>
<feature type="compositionally biased region" description="Acidic residues" evidence="1">
    <location>
        <begin position="19"/>
        <end position="28"/>
    </location>
</feature>
<feature type="non-terminal residue" evidence="2">
    <location>
        <position position="28"/>
    </location>
</feature>
<reference evidence="2 3" key="1">
    <citation type="journal article" date="2018" name="Front. Plant Sci.">
        <title>Red Clover (Trifolium pratense) and Zigzag Clover (T. medium) - A Picture of Genomic Similarities and Differences.</title>
        <authorList>
            <person name="Dluhosova J."/>
            <person name="Istvanek J."/>
            <person name="Nedelnik J."/>
            <person name="Repkova J."/>
        </authorList>
    </citation>
    <scope>NUCLEOTIDE SEQUENCE [LARGE SCALE GENOMIC DNA]</scope>
    <source>
        <strain evidence="3">cv. 10/8</strain>
        <tissue evidence="2">Leaf</tissue>
    </source>
</reference>
<evidence type="ECO:0000313" key="3">
    <source>
        <dbReference type="Proteomes" id="UP000265520"/>
    </source>
</evidence>
<dbReference type="Proteomes" id="UP000265520">
    <property type="component" value="Unassembled WGS sequence"/>
</dbReference>
<evidence type="ECO:0000313" key="2">
    <source>
        <dbReference type="EMBL" id="MCI53013.1"/>
    </source>
</evidence>
<protein>
    <submittedName>
        <fullName evidence="2">Uncharacterized protein</fullName>
    </submittedName>
</protein>
<sequence length="28" mass="3280">MQQVPQQQQSPFLQRVMSDEDEEAMIGE</sequence>
<organism evidence="2 3">
    <name type="scientific">Trifolium medium</name>
    <dbReference type="NCBI Taxonomy" id="97028"/>
    <lineage>
        <taxon>Eukaryota</taxon>
        <taxon>Viridiplantae</taxon>
        <taxon>Streptophyta</taxon>
        <taxon>Embryophyta</taxon>
        <taxon>Tracheophyta</taxon>
        <taxon>Spermatophyta</taxon>
        <taxon>Magnoliopsida</taxon>
        <taxon>eudicotyledons</taxon>
        <taxon>Gunneridae</taxon>
        <taxon>Pentapetalae</taxon>
        <taxon>rosids</taxon>
        <taxon>fabids</taxon>
        <taxon>Fabales</taxon>
        <taxon>Fabaceae</taxon>
        <taxon>Papilionoideae</taxon>
        <taxon>50 kb inversion clade</taxon>
        <taxon>NPAAA clade</taxon>
        <taxon>Hologalegina</taxon>
        <taxon>IRL clade</taxon>
        <taxon>Trifolieae</taxon>
        <taxon>Trifolium</taxon>
    </lineage>
</organism>
<proteinExistence type="predicted"/>
<accession>A0A392SW39</accession>
<evidence type="ECO:0000256" key="1">
    <source>
        <dbReference type="SAM" id="MobiDB-lite"/>
    </source>
</evidence>
<comment type="caution">
    <text evidence="2">The sequence shown here is derived from an EMBL/GenBank/DDBJ whole genome shotgun (WGS) entry which is preliminary data.</text>
</comment>
<dbReference type="AlphaFoldDB" id="A0A392SW39"/>
<name>A0A392SW39_9FABA</name>
<feature type="region of interest" description="Disordered" evidence="1">
    <location>
        <begin position="1"/>
        <end position="28"/>
    </location>
</feature>